<sequence length="246" mass="27589">MNNISFNINKLMPLSAGLTSDAEWLYWAENDHEWLMPTATVPHDLIPPMARRRMSQLSKMAVQSAIAISQEQEVDYIIFSSRHGELTRTVQLLQDILAGHDASPTAFSQSVHNTAAGLYTILTKQAIPVSSLSAGENTFPSALIEANSYLAQHPSHQVLVVDFDQPVPDIYRSFTQETFHGYAVAMLLTQGADFQLSWTANRSEQVQYPLPHALTLVSHLQLNDSQWSINSQRNQWNWRVASGENK</sequence>
<feature type="domain" description="Beta-ketoacyl synthase-like N-terminal" evidence="1">
    <location>
        <begin position="24"/>
        <end position="238"/>
    </location>
</feature>
<dbReference type="AlphaFoldDB" id="A0AAW7Y412"/>
<dbReference type="Gene3D" id="3.40.47.10">
    <property type="match status" value="1"/>
</dbReference>
<dbReference type="InterPro" id="IPR016039">
    <property type="entry name" value="Thiolase-like"/>
</dbReference>
<dbReference type="EMBL" id="JAUOPU010000002">
    <property type="protein sequence ID" value="MDO6541375.1"/>
    <property type="molecule type" value="Genomic_DNA"/>
</dbReference>
<dbReference type="Proteomes" id="UP001170624">
    <property type="component" value="Unassembled WGS sequence"/>
</dbReference>
<dbReference type="InterPro" id="IPR014030">
    <property type="entry name" value="Ketoacyl_synth_N"/>
</dbReference>
<dbReference type="RefSeq" id="WP_303498108.1">
    <property type="nucleotide sequence ID" value="NZ_JAUOPU010000002.1"/>
</dbReference>
<comment type="caution">
    <text evidence="2">The sequence shown here is derived from an EMBL/GenBank/DDBJ whole genome shotgun (WGS) entry which is preliminary data.</text>
</comment>
<evidence type="ECO:0000313" key="3">
    <source>
        <dbReference type="Proteomes" id="UP001170624"/>
    </source>
</evidence>
<dbReference type="GO" id="GO:0016746">
    <property type="term" value="F:acyltransferase activity"/>
    <property type="evidence" value="ECO:0007669"/>
    <property type="project" value="InterPro"/>
</dbReference>
<evidence type="ECO:0000313" key="2">
    <source>
        <dbReference type="EMBL" id="MDO6541375.1"/>
    </source>
</evidence>
<proteinExistence type="predicted"/>
<accession>A0AAW7Y412</accession>
<protein>
    <submittedName>
        <fullName evidence="2">Beta-ketoacyl synthase chain length factor</fullName>
    </submittedName>
</protein>
<name>A0AAW7Y412_9GAMM</name>
<reference evidence="2" key="1">
    <citation type="submission" date="2023-07" db="EMBL/GenBank/DDBJ databases">
        <title>Genome content predicts the carbon catabolic preferences of heterotrophic bacteria.</title>
        <authorList>
            <person name="Gralka M."/>
        </authorList>
    </citation>
    <scope>NUCLEOTIDE SEQUENCE</scope>
    <source>
        <strain evidence="2">G2M05</strain>
    </source>
</reference>
<dbReference type="Pfam" id="PF13723">
    <property type="entry name" value="Ketoacyl-synt_2"/>
    <property type="match status" value="1"/>
</dbReference>
<gene>
    <name evidence="2" type="ORF">Q4568_02455</name>
</gene>
<evidence type="ECO:0000259" key="1">
    <source>
        <dbReference type="Pfam" id="PF13723"/>
    </source>
</evidence>
<organism evidence="2 3">
    <name type="scientific">Photobacterium sanguinicancri</name>
    <dbReference type="NCBI Taxonomy" id="875932"/>
    <lineage>
        <taxon>Bacteria</taxon>
        <taxon>Pseudomonadati</taxon>
        <taxon>Pseudomonadota</taxon>
        <taxon>Gammaproteobacteria</taxon>
        <taxon>Vibrionales</taxon>
        <taxon>Vibrionaceae</taxon>
        <taxon>Photobacterium</taxon>
    </lineage>
</organism>